<name>A0A1E3REK6_9MYCO</name>
<protein>
    <submittedName>
        <fullName evidence="1">Uncharacterized protein</fullName>
    </submittedName>
</protein>
<keyword evidence="2" id="KW-1185">Reference proteome</keyword>
<organism evidence="1 2">
    <name type="scientific">Mycolicibacterium holsaticum</name>
    <dbReference type="NCBI Taxonomy" id="152142"/>
    <lineage>
        <taxon>Bacteria</taxon>
        <taxon>Bacillati</taxon>
        <taxon>Actinomycetota</taxon>
        <taxon>Actinomycetes</taxon>
        <taxon>Mycobacteriales</taxon>
        <taxon>Mycobacteriaceae</taxon>
        <taxon>Mycolicibacterium</taxon>
    </lineage>
</organism>
<reference evidence="2" key="1">
    <citation type="submission" date="2016-09" db="EMBL/GenBank/DDBJ databases">
        <authorList>
            <person name="Greninger A.L."/>
            <person name="Jerome K.R."/>
            <person name="Mcnair B."/>
            <person name="Wallis C."/>
            <person name="Fang F."/>
        </authorList>
    </citation>
    <scope>NUCLEOTIDE SEQUENCE [LARGE SCALE GENOMIC DNA]</scope>
    <source>
        <strain evidence="2">M7</strain>
    </source>
</reference>
<proteinExistence type="predicted"/>
<evidence type="ECO:0000313" key="2">
    <source>
        <dbReference type="Proteomes" id="UP000094243"/>
    </source>
</evidence>
<evidence type="ECO:0000313" key="1">
    <source>
        <dbReference type="EMBL" id="ODQ88269.1"/>
    </source>
</evidence>
<dbReference type="Proteomes" id="UP000094243">
    <property type="component" value="Unassembled WGS sequence"/>
</dbReference>
<comment type="caution">
    <text evidence="1">The sequence shown here is derived from an EMBL/GenBank/DDBJ whole genome shotgun (WGS) entry which is preliminary data.</text>
</comment>
<gene>
    <name evidence="1" type="ORF">BHQ17_18450</name>
</gene>
<dbReference type="EMBL" id="MIGZ01000118">
    <property type="protein sequence ID" value="ODQ88269.1"/>
    <property type="molecule type" value="Genomic_DNA"/>
</dbReference>
<sequence length="73" mass="7729">MLNRRLRVISNITSMELNVHASVVGHIVQDSSARLKGHAVVPVSVAAIIDEISGTAADLADAELLLRRSIEAG</sequence>
<dbReference type="AlphaFoldDB" id="A0A1E3REK6"/>
<accession>A0A1E3REK6</accession>